<feature type="region of interest" description="Disordered" evidence="3">
    <location>
        <begin position="223"/>
        <end position="249"/>
    </location>
</feature>
<gene>
    <name evidence="5" type="ORF">P4O66_007388</name>
</gene>
<dbReference type="Pfam" id="PF00337">
    <property type="entry name" value="Gal-bind_lectin"/>
    <property type="match status" value="1"/>
</dbReference>
<accession>A0AAD9DZU3</accession>
<dbReference type="SUPFAM" id="SSF49899">
    <property type="entry name" value="Concanavalin A-like lectins/glucanases"/>
    <property type="match status" value="1"/>
</dbReference>
<sequence>MREATMNGVVVQNMSFKAGQTLTVKGVPSIDSTNFAINVGNSSEDLALHINPRFDAHGDQQAVVCNSFQGGNWCQEHREGGFPFKQGEDFKIQITFNSEEFRIILPDGSEIHFPNRTGGKKYKYMHFEGEARIYSIEIKYCNAGRQDSRSSQRQVEQPDATGPRGGGDSAGEEHPWGHGWGGQIGADAVAKESLCRLLNRGADLPLRLSAAPQSLSLFFSRTTSQCSSPTDALGSSDRGGHFPEWQADD</sequence>
<feature type="domain" description="Galectin" evidence="4">
    <location>
        <begin position="8"/>
        <end position="139"/>
    </location>
</feature>
<name>A0AAD9DZU3_9TELE</name>
<evidence type="ECO:0000313" key="6">
    <source>
        <dbReference type="Proteomes" id="UP001239994"/>
    </source>
</evidence>
<keyword evidence="6" id="KW-1185">Reference proteome</keyword>
<protein>
    <recommendedName>
        <fullName evidence="2">Galectin</fullName>
    </recommendedName>
</protein>
<dbReference type="EMBL" id="JAROKS010000012">
    <property type="protein sequence ID" value="KAK1799128.1"/>
    <property type="molecule type" value="Genomic_DNA"/>
</dbReference>
<dbReference type="GO" id="GO:0016936">
    <property type="term" value="F:galactoside binding"/>
    <property type="evidence" value="ECO:0007669"/>
    <property type="project" value="TreeGrafter"/>
</dbReference>
<reference evidence="5" key="1">
    <citation type="submission" date="2023-03" db="EMBL/GenBank/DDBJ databases">
        <title>Electrophorus voltai genome.</title>
        <authorList>
            <person name="Bian C."/>
        </authorList>
    </citation>
    <scope>NUCLEOTIDE SEQUENCE</scope>
    <source>
        <strain evidence="5">CB-2022</strain>
        <tissue evidence="5">Muscle</tissue>
    </source>
</reference>
<dbReference type="InterPro" id="IPR013320">
    <property type="entry name" value="ConA-like_dom_sf"/>
</dbReference>
<evidence type="ECO:0000256" key="2">
    <source>
        <dbReference type="RuleBase" id="RU102079"/>
    </source>
</evidence>
<dbReference type="GO" id="GO:0005615">
    <property type="term" value="C:extracellular space"/>
    <property type="evidence" value="ECO:0007669"/>
    <property type="project" value="TreeGrafter"/>
</dbReference>
<evidence type="ECO:0000256" key="1">
    <source>
        <dbReference type="ARBA" id="ARBA00022734"/>
    </source>
</evidence>
<dbReference type="AlphaFoldDB" id="A0AAD9DZU3"/>
<dbReference type="FunFam" id="2.60.120.200:FF:000021">
    <property type="entry name" value="Galectin"/>
    <property type="match status" value="1"/>
</dbReference>
<proteinExistence type="predicted"/>
<dbReference type="GO" id="GO:0043236">
    <property type="term" value="F:laminin binding"/>
    <property type="evidence" value="ECO:0007669"/>
    <property type="project" value="TreeGrafter"/>
</dbReference>
<dbReference type="PANTHER" id="PTHR11346:SF112">
    <property type="entry name" value="GALECTIN"/>
    <property type="match status" value="1"/>
</dbReference>
<dbReference type="Gene3D" id="2.60.120.200">
    <property type="match status" value="1"/>
</dbReference>
<organism evidence="5 6">
    <name type="scientific">Electrophorus voltai</name>
    <dbReference type="NCBI Taxonomy" id="2609070"/>
    <lineage>
        <taxon>Eukaryota</taxon>
        <taxon>Metazoa</taxon>
        <taxon>Chordata</taxon>
        <taxon>Craniata</taxon>
        <taxon>Vertebrata</taxon>
        <taxon>Euteleostomi</taxon>
        <taxon>Actinopterygii</taxon>
        <taxon>Neopterygii</taxon>
        <taxon>Teleostei</taxon>
        <taxon>Ostariophysi</taxon>
        <taxon>Gymnotiformes</taxon>
        <taxon>Gymnotoidei</taxon>
        <taxon>Gymnotidae</taxon>
        <taxon>Electrophorus</taxon>
    </lineage>
</organism>
<dbReference type="SMART" id="SM00908">
    <property type="entry name" value="Gal-bind_lectin"/>
    <property type="match status" value="1"/>
</dbReference>
<dbReference type="PROSITE" id="PS51304">
    <property type="entry name" value="GALECTIN"/>
    <property type="match status" value="1"/>
</dbReference>
<keyword evidence="1 2" id="KW-0430">Lectin</keyword>
<dbReference type="GO" id="GO:0030246">
    <property type="term" value="F:carbohydrate binding"/>
    <property type="evidence" value="ECO:0007669"/>
    <property type="project" value="UniProtKB-UniRule"/>
</dbReference>
<comment type="caution">
    <text evidence="5">The sequence shown here is derived from an EMBL/GenBank/DDBJ whole genome shotgun (WGS) entry which is preliminary data.</text>
</comment>
<evidence type="ECO:0000313" key="5">
    <source>
        <dbReference type="EMBL" id="KAK1799128.1"/>
    </source>
</evidence>
<evidence type="ECO:0000259" key="4">
    <source>
        <dbReference type="PROSITE" id="PS51304"/>
    </source>
</evidence>
<feature type="region of interest" description="Disordered" evidence="3">
    <location>
        <begin position="145"/>
        <end position="182"/>
    </location>
</feature>
<dbReference type="SMART" id="SM00276">
    <property type="entry name" value="GLECT"/>
    <property type="match status" value="1"/>
</dbReference>
<dbReference type="CDD" id="cd00070">
    <property type="entry name" value="GLECT"/>
    <property type="match status" value="1"/>
</dbReference>
<dbReference type="PANTHER" id="PTHR11346">
    <property type="entry name" value="GALECTIN"/>
    <property type="match status" value="1"/>
</dbReference>
<evidence type="ECO:0000256" key="3">
    <source>
        <dbReference type="SAM" id="MobiDB-lite"/>
    </source>
</evidence>
<dbReference type="InterPro" id="IPR044156">
    <property type="entry name" value="Galectin-like"/>
</dbReference>
<dbReference type="InterPro" id="IPR001079">
    <property type="entry name" value="Galectin_CRD"/>
</dbReference>
<dbReference type="Proteomes" id="UP001239994">
    <property type="component" value="Unassembled WGS sequence"/>
</dbReference>